<dbReference type="GO" id="GO:0047632">
    <property type="term" value="F:agmatine deiminase activity"/>
    <property type="evidence" value="ECO:0007669"/>
    <property type="project" value="TreeGrafter"/>
</dbReference>
<reference evidence="2 3" key="1">
    <citation type="submission" date="2015-12" db="EMBL/GenBank/DDBJ databases">
        <authorList>
            <person name="Shamseldin A."/>
            <person name="Moawad H."/>
            <person name="Abd El-Rahim W.M."/>
            <person name="Sadowsky M.J."/>
        </authorList>
    </citation>
    <scope>NUCLEOTIDE SEQUENCE [LARGE SCALE GENOMIC DNA]</scope>
    <source>
        <strain evidence="2 3">ZGT118</strain>
    </source>
</reference>
<dbReference type="SUPFAM" id="SSF55909">
    <property type="entry name" value="Pentein"/>
    <property type="match status" value="1"/>
</dbReference>
<dbReference type="Gene3D" id="3.75.10.10">
    <property type="entry name" value="L-arginine/glycine Amidinotransferase, Chain A"/>
    <property type="match status" value="1"/>
</dbReference>
<keyword evidence="3" id="KW-1185">Reference proteome</keyword>
<dbReference type="EMBL" id="LQBQ01000012">
    <property type="protein sequence ID" value="KUJ80555.1"/>
    <property type="molecule type" value="Genomic_DNA"/>
</dbReference>
<comment type="caution">
    <text evidence="2">The sequence shown here is derived from an EMBL/GenBank/DDBJ whole genome shotgun (WGS) entry which is preliminary data.</text>
</comment>
<dbReference type="AlphaFoldDB" id="A0A0X3TXV7"/>
<gene>
    <name evidence="2" type="ORF">AVO45_05775</name>
</gene>
<evidence type="ECO:0008006" key="4">
    <source>
        <dbReference type="Google" id="ProtNLM"/>
    </source>
</evidence>
<protein>
    <recommendedName>
        <fullName evidence="4">Agmatine deiminase</fullName>
    </recommendedName>
</protein>
<sequence length="347" mass="37868">MKPGEKANAAGFRMIAEWRPHAACWIAWPKSEPTFGDTLGEARRECADVVRAIARFEPVCLLHDPDSHDGIEVLREVDGVELIACPLDDSWLRDSGPTFVSRPDGAIAGIDWTFDGWGGLYPHERDDNVARFIIERAGAARFRSEMVFEGGALSVDDCGTVLITQQCFEHRTRNGGPDRAEFEAELAQQLGARKVIWLKRSLEGDSTNGHVDVVAAFSAPGEVVVQTSDDPSDPDYGNLLENKAILESETDADGRPLRVCTVTSPPVRRKPDGARRMMSYINFYIANGGVVVPQYGFDDADAAALARLRGAFPDREVVGVLTPRIADAGGNIHCITQQQPLPETPDA</sequence>
<organism evidence="2 3">
    <name type="scientific">Ruegeria marisrubri</name>
    <dbReference type="NCBI Taxonomy" id="1685379"/>
    <lineage>
        <taxon>Bacteria</taxon>
        <taxon>Pseudomonadati</taxon>
        <taxon>Pseudomonadota</taxon>
        <taxon>Alphaproteobacteria</taxon>
        <taxon>Rhodobacterales</taxon>
        <taxon>Roseobacteraceae</taxon>
        <taxon>Ruegeria</taxon>
    </lineage>
</organism>
<keyword evidence="1" id="KW-0378">Hydrolase</keyword>
<dbReference type="STRING" id="1685379.AVO45_05775"/>
<dbReference type="RefSeq" id="WP_068345934.1">
    <property type="nucleotide sequence ID" value="NZ_LQBQ01000012.1"/>
</dbReference>
<dbReference type="Proteomes" id="UP000053791">
    <property type="component" value="Unassembled WGS sequence"/>
</dbReference>
<dbReference type="PANTHER" id="PTHR31377:SF0">
    <property type="entry name" value="AGMATINE DEIMINASE-RELATED"/>
    <property type="match status" value="1"/>
</dbReference>
<evidence type="ECO:0000256" key="1">
    <source>
        <dbReference type="ARBA" id="ARBA00022801"/>
    </source>
</evidence>
<dbReference type="PANTHER" id="PTHR31377">
    <property type="entry name" value="AGMATINE DEIMINASE-RELATED"/>
    <property type="match status" value="1"/>
</dbReference>
<dbReference type="GO" id="GO:0004668">
    <property type="term" value="F:protein-arginine deiminase activity"/>
    <property type="evidence" value="ECO:0007669"/>
    <property type="project" value="InterPro"/>
</dbReference>
<dbReference type="GO" id="GO:0009446">
    <property type="term" value="P:putrescine biosynthetic process"/>
    <property type="evidence" value="ECO:0007669"/>
    <property type="project" value="InterPro"/>
</dbReference>
<evidence type="ECO:0000313" key="2">
    <source>
        <dbReference type="EMBL" id="KUJ80555.1"/>
    </source>
</evidence>
<dbReference type="InterPro" id="IPR007466">
    <property type="entry name" value="Peptidyl-Arg-deiminase_porph"/>
</dbReference>
<evidence type="ECO:0000313" key="3">
    <source>
        <dbReference type="Proteomes" id="UP000053791"/>
    </source>
</evidence>
<proteinExistence type="predicted"/>
<dbReference type="OrthoDB" id="9808013at2"/>
<dbReference type="Pfam" id="PF04371">
    <property type="entry name" value="PAD_porph"/>
    <property type="match status" value="1"/>
</dbReference>
<accession>A0A0X3TXV7</accession>
<name>A0A0X3TXV7_9RHOB</name>